<feature type="domain" description="Rad21/Rec8-like protein N-terminal" evidence="3">
    <location>
        <begin position="31"/>
        <end position="86"/>
    </location>
</feature>
<accession>A0A2P6S5K1</accession>
<proteinExistence type="predicted"/>
<dbReference type="PANTHER" id="PTHR12585">
    <property type="entry name" value="SCC1 / RAD21 FAMILY MEMBER"/>
    <property type="match status" value="1"/>
</dbReference>
<dbReference type="GO" id="GO:1990414">
    <property type="term" value="P:replication-born double-strand break repair via sister chromatid exchange"/>
    <property type="evidence" value="ECO:0007669"/>
    <property type="project" value="TreeGrafter"/>
</dbReference>
<dbReference type="InterPro" id="IPR039781">
    <property type="entry name" value="Rad21/Rec8-like"/>
</dbReference>
<evidence type="ECO:0000313" key="4">
    <source>
        <dbReference type="EMBL" id="PRQ53946.1"/>
    </source>
</evidence>
<dbReference type="GO" id="GO:0008278">
    <property type="term" value="C:cohesin complex"/>
    <property type="evidence" value="ECO:0007669"/>
    <property type="project" value="InterPro"/>
</dbReference>
<comment type="caution">
    <text evidence="4">The sequence shown here is derived from an EMBL/GenBank/DDBJ whole genome shotgun (WGS) entry which is preliminary data.</text>
</comment>
<dbReference type="GO" id="GO:0005634">
    <property type="term" value="C:nucleus"/>
    <property type="evidence" value="ECO:0007669"/>
    <property type="project" value="UniProtKB-SubCell"/>
</dbReference>
<organism evidence="4 5">
    <name type="scientific">Rosa chinensis</name>
    <name type="common">China rose</name>
    <dbReference type="NCBI Taxonomy" id="74649"/>
    <lineage>
        <taxon>Eukaryota</taxon>
        <taxon>Viridiplantae</taxon>
        <taxon>Streptophyta</taxon>
        <taxon>Embryophyta</taxon>
        <taxon>Tracheophyta</taxon>
        <taxon>Spermatophyta</taxon>
        <taxon>Magnoliopsida</taxon>
        <taxon>eudicotyledons</taxon>
        <taxon>Gunneridae</taxon>
        <taxon>Pentapetalae</taxon>
        <taxon>rosids</taxon>
        <taxon>fabids</taxon>
        <taxon>Rosales</taxon>
        <taxon>Rosaceae</taxon>
        <taxon>Rosoideae</taxon>
        <taxon>Rosoideae incertae sedis</taxon>
        <taxon>Rosa</taxon>
    </lineage>
</organism>
<reference evidence="4 5" key="1">
    <citation type="journal article" date="2018" name="Nat. Genet.">
        <title>The Rosa genome provides new insights in the design of modern roses.</title>
        <authorList>
            <person name="Bendahmane M."/>
        </authorList>
    </citation>
    <scope>NUCLEOTIDE SEQUENCE [LARGE SCALE GENOMIC DNA]</scope>
    <source>
        <strain evidence="5">cv. Old Blush</strain>
    </source>
</reference>
<dbReference type="Proteomes" id="UP000238479">
    <property type="component" value="Chromosome 2"/>
</dbReference>
<dbReference type="InterPro" id="IPR006910">
    <property type="entry name" value="Rad21_Rec8_N"/>
</dbReference>
<gene>
    <name evidence="4" type="ORF">RchiOBHm_Chr2g0172161</name>
</gene>
<sequence>MGFLFSLFESLLVKFSVIDISGNNWLFAESRDKILKDDWDVIAYRVLAYLLLGVVRIYSKKVEYLFDVCHEVLTEINKFVVSTKEKGDTDTFLAP</sequence>
<dbReference type="GO" id="GO:0003682">
    <property type="term" value="F:chromatin binding"/>
    <property type="evidence" value="ECO:0007669"/>
    <property type="project" value="TreeGrafter"/>
</dbReference>
<evidence type="ECO:0000313" key="5">
    <source>
        <dbReference type="Proteomes" id="UP000238479"/>
    </source>
</evidence>
<evidence type="ECO:0000256" key="2">
    <source>
        <dbReference type="ARBA" id="ARBA00023242"/>
    </source>
</evidence>
<dbReference type="AlphaFoldDB" id="A0A2P6S5K1"/>
<comment type="subcellular location">
    <subcellularLocation>
        <location evidence="1">Nucleus</location>
    </subcellularLocation>
</comment>
<dbReference type="Gramene" id="PRQ53946">
    <property type="protein sequence ID" value="PRQ53946"/>
    <property type="gene ID" value="RchiOBHm_Chr2g0172161"/>
</dbReference>
<dbReference type="PANTHER" id="PTHR12585:SF73">
    <property type="entry name" value="SISTER CHROMATID COHESION 1 PROTEIN 2"/>
    <property type="match status" value="1"/>
</dbReference>
<evidence type="ECO:0000259" key="3">
    <source>
        <dbReference type="Pfam" id="PF04825"/>
    </source>
</evidence>
<protein>
    <submittedName>
        <fullName evidence="4">Putative rad21/Rec8-like protein</fullName>
    </submittedName>
</protein>
<name>A0A2P6S5K1_ROSCH</name>
<dbReference type="Pfam" id="PF04825">
    <property type="entry name" value="Rad21_Rec8_N"/>
    <property type="match status" value="1"/>
</dbReference>
<keyword evidence="2" id="KW-0539">Nucleus</keyword>
<dbReference type="STRING" id="74649.A0A2P6S5K1"/>
<evidence type="ECO:0000256" key="1">
    <source>
        <dbReference type="ARBA" id="ARBA00004123"/>
    </source>
</evidence>
<dbReference type="GO" id="GO:0007062">
    <property type="term" value="P:sister chromatid cohesion"/>
    <property type="evidence" value="ECO:0007669"/>
    <property type="project" value="InterPro"/>
</dbReference>
<keyword evidence="5" id="KW-1185">Reference proteome</keyword>
<dbReference type="EMBL" id="PDCK01000040">
    <property type="protein sequence ID" value="PRQ53946.1"/>
    <property type="molecule type" value="Genomic_DNA"/>
</dbReference>